<proteinExistence type="predicted"/>
<sequence>MTVERIRVLIVYPFAPHYRRGIFDALQADERLDVEFASDPIGRGGIAVIPSAEFGIHHAAPVRSIGSLKWQSRVLGLVGRRRYDAVVFLGDASYVTTWLSACVARARSQAVLFWTIGWHRPERGLKRALRLIFYRFANVLLLYGEMARSIGINMGYPPPTDGRHWE</sequence>
<evidence type="ECO:0008006" key="3">
    <source>
        <dbReference type="Google" id="ProtNLM"/>
    </source>
</evidence>
<keyword evidence="2" id="KW-1185">Reference proteome</keyword>
<dbReference type="AlphaFoldDB" id="A0A4Y9QXV8"/>
<protein>
    <recommendedName>
        <fullName evidence="3">Glycosyltransferase family 1 protein</fullName>
    </recommendedName>
</protein>
<dbReference type="RefSeq" id="WP_135120913.1">
    <property type="nucleotide sequence ID" value="NZ_SPQZ01000004.1"/>
</dbReference>
<gene>
    <name evidence="1" type="ORF">E4M00_12940</name>
</gene>
<organism evidence="1 2">
    <name type="scientific">Orlajensenia leifsoniae</name>
    <dbReference type="NCBI Taxonomy" id="2561933"/>
    <lineage>
        <taxon>Bacteria</taxon>
        <taxon>Bacillati</taxon>
        <taxon>Actinomycetota</taxon>
        <taxon>Actinomycetes</taxon>
        <taxon>Micrococcales</taxon>
        <taxon>Microbacteriaceae</taxon>
        <taxon>Orlajensenia</taxon>
    </lineage>
</organism>
<name>A0A4Y9QXV8_9MICO</name>
<reference evidence="1 2" key="1">
    <citation type="journal article" date="2018" name="J. Microbiol.">
        <title>Leifsonia flava sp. nov., a novel actinobacterium isolated from the rhizosphere of Aquilegia viridiflora.</title>
        <authorList>
            <person name="Cai Y."/>
            <person name="Tao W.Z."/>
            <person name="Ma Y.J."/>
            <person name="Cheng J."/>
            <person name="Zhang M.Y."/>
            <person name="Zhang Y.X."/>
        </authorList>
    </citation>
    <scope>NUCLEOTIDE SEQUENCE [LARGE SCALE GENOMIC DNA]</scope>
    <source>
        <strain evidence="1 2">SYP-B2174</strain>
    </source>
</reference>
<accession>A0A4Y9QXV8</accession>
<evidence type="ECO:0000313" key="2">
    <source>
        <dbReference type="Proteomes" id="UP000298127"/>
    </source>
</evidence>
<dbReference type="Proteomes" id="UP000298127">
    <property type="component" value="Unassembled WGS sequence"/>
</dbReference>
<comment type="caution">
    <text evidence="1">The sequence shown here is derived from an EMBL/GenBank/DDBJ whole genome shotgun (WGS) entry which is preliminary data.</text>
</comment>
<dbReference type="EMBL" id="SPQZ01000004">
    <property type="protein sequence ID" value="TFV96957.1"/>
    <property type="molecule type" value="Genomic_DNA"/>
</dbReference>
<evidence type="ECO:0000313" key="1">
    <source>
        <dbReference type="EMBL" id="TFV96957.1"/>
    </source>
</evidence>